<comment type="function">
    <text evidence="2">Catalyzes the condensation of isopentenyl diphosphate (IPP) with allylic pyrophosphates generating different type of terpenoids.</text>
</comment>
<gene>
    <name evidence="3" type="ORF">J3R75_003746</name>
</gene>
<sequence>MSDHATTTSAATPQHIAIIMDGNGRWAQQRGLGRSAGHRAGADAVVRTIENCQKFGVKYLTLYAFSTENWKRSPSEIAALMQLLGEFLDKQSPMLDKYRIRLKIIGEMERLPAPVRKKLQEAIAKSAHYDAGVLTIALSYGSRNEITAAVKAIAQKVQDGQLKAADVSEETITEHLQTADLPDPDLIIRSAGEQRLSNFLLWQASYAEFYFTTAFWPDFGDDEFAAAIAEYARRQRRYGGVPS</sequence>
<dbReference type="Proteomes" id="UP001238163">
    <property type="component" value="Unassembled WGS sequence"/>
</dbReference>
<evidence type="ECO:0000313" key="4">
    <source>
        <dbReference type="Proteomes" id="UP001238163"/>
    </source>
</evidence>
<comment type="cofactor">
    <cofactor evidence="2">
        <name>Mg(2+)</name>
        <dbReference type="ChEBI" id="CHEBI:18420"/>
    </cofactor>
    <text evidence="2">Binds 2 magnesium ions per subunit.</text>
</comment>
<comment type="subunit">
    <text evidence="2">Homodimer.</text>
</comment>
<feature type="active site" evidence="2">
    <location>
        <position position="21"/>
    </location>
</feature>
<dbReference type="Gene3D" id="3.40.1180.10">
    <property type="entry name" value="Decaprenyl diphosphate synthase-like"/>
    <property type="match status" value="1"/>
</dbReference>
<dbReference type="FunFam" id="3.40.1180.10:FF:000001">
    <property type="entry name" value="(2E,6E)-farnesyl-diphosphate-specific ditrans,polycis-undecaprenyl-diphosphate synthase"/>
    <property type="match status" value="1"/>
</dbReference>
<dbReference type="AlphaFoldDB" id="A0AAE4APS4"/>
<keyword evidence="2" id="KW-0460">Magnesium</keyword>
<proteinExistence type="inferred from homology"/>
<dbReference type="SUPFAM" id="SSF64005">
    <property type="entry name" value="Undecaprenyl diphosphate synthase"/>
    <property type="match status" value="1"/>
</dbReference>
<feature type="binding site" evidence="2">
    <location>
        <begin position="195"/>
        <end position="197"/>
    </location>
    <ligand>
        <name>substrate</name>
    </ligand>
</feature>
<dbReference type="PANTHER" id="PTHR10291">
    <property type="entry name" value="DEHYDRODOLICHYL DIPHOSPHATE SYNTHASE FAMILY MEMBER"/>
    <property type="match status" value="1"/>
</dbReference>
<dbReference type="RefSeq" id="WP_307264726.1">
    <property type="nucleotide sequence ID" value="NZ_JAUSVL010000001.1"/>
</dbReference>
<evidence type="ECO:0000256" key="1">
    <source>
        <dbReference type="ARBA" id="ARBA00022679"/>
    </source>
</evidence>
<feature type="active site" description="Proton acceptor" evidence="2">
    <location>
        <position position="69"/>
    </location>
</feature>
<dbReference type="InterPro" id="IPR036424">
    <property type="entry name" value="UPP_synth-like_sf"/>
</dbReference>
<keyword evidence="4" id="KW-1185">Reference proteome</keyword>
<reference evidence="3" key="1">
    <citation type="submission" date="2023-07" db="EMBL/GenBank/DDBJ databases">
        <title>Genomic Encyclopedia of Type Strains, Phase IV (KMG-IV): sequencing the most valuable type-strain genomes for metagenomic binning, comparative biology and taxonomic classification.</title>
        <authorList>
            <person name="Goeker M."/>
        </authorList>
    </citation>
    <scope>NUCLEOTIDE SEQUENCE</scope>
    <source>
        <strain evidence="3">DSM 24202</strain>
    </source>
</reference>
<evidence type="ECO:0000313" key="3">
    <source>
        <dbReference type="EMBL" id="MDQ0291639.1"/>
    </source>
</evidence>
<dbReference type="InterPro" id="IPR001441">
    <property type="entry name" value="UPP_synth-like"/>
</dbReference>
<dbReference type="GO" id="GO:0005829">
    <property type="term" value="C:cytosol"/>
    <property type="evidence" value="ECO:0007669"/>
    <property type="project" value="TreeGrafter"/>
</dbReference>
<dbReference type="NCBIfam" id="NF011405">
    <property type="entry name" value="PRK14830.1"/>
    <property type="match status" value="1"/>
</dbReference>
<accession>A0AAE4APS4</accession>
<protein>
    <recommendedName>
        <fullName evidence="2">Isoprenyl transferase</fullName>
        <ecNumber evidence="2">2.5.1.-</ecNumber>
    </recommendedName>
</protein>
<dbReference type="NCBIfam" id="TIGR00055">
    <property type="entry name" value="uppS"/>
    <property type="match status" value="1"/>
</dbReference>
<dbReference type="PANTHER" id="PTHR10291:SF0">
    <property type="entry name" value="DEHYDRODOLICHYL DIPHOSPHATE SYNTHASE 2"/>
    <property type="match status" value="1"/>
</dbReference>
<dbReference type="GO" id="GO:0016094">
    <property type="term" value="P:polyprenol biosynthetic process"/>
    <property type="evidence" value="ECO:0007669"/>
    <property type="project" value="TreeGrafter"/>
</dbReference>
<dbReference type="Pfam" id="PF01255">
    <property type="entry name" value="Prenyltransf"/>
    <property type="match status" value="1"/>
</dbReference>
<feature type="binding site" evidence="2">
    <location>
        <begin position="66"/>
        <end position="68"/>
    </location>
    <ligand>
        <name>substrate</name>
    </ligand>
</feature>
<feature type="binding site" evidence="2">
    <location>
        <position position="21"/>
    </location>
    <ligand>
        <name>Mg(2+)</name>
        <dbReference type="ChEBI" id="CHEBI:18420"/>
    </ligand>
</feature>
<dbReference type="PROSITE" id="PS01066">
    <property type="entry name" value="UPP_SYNTHASE"/>
    <property type="match status" value="1"/>
</dbReference>
<feature type="binding site" evidence="2">
    <location>
        <position position="26"/>
    </location>
    <ligand>
        <name>substrate</name>
    </ligand>
</feature>
<feature type="binding site" evidence="2">
    <location>
        <position position="72"/>
    </location>
    <ligand>
        <name>substrate</name>
    </ligand>
</feature>
<feature type="binding site" evidence="2">
    <location>
        <position position="189"/>
    </location>
    <ligand>
        <name>substrate</name>
    </ligand>
</feature>
<name>A0AAE4APS4_9BACT</name>
<organism evidence="3 4">
    <name type="scientific">Oligosphaera ethanolica</name>
    <dbReference type="NCBI Taxonomy" id="760260"/>
    <lineage>
        <taxon>Bacteria</taxon>
        <taxon>Pseudomonadati</taxon>
        <taxon>Lentisphaerota</taxon>
        <taxon>Oligosphaeria</taxon>
        <taxon>Oligosphaerales</taxon>
        <taxon>Oligosphaeraceae</taxon>
        <taxon>Oligosphaera</taxon>
    </lineage>
</organism>
<dbReference type="GO" id="GO:0008834">
    <property type="term" value="F:ditrans,polycis-undecaprenyl-diphosphate synthase [(2E,6E)-farnesyl-diphosphate specific] activity"/>
    <property type="evidence" value="ECO:0007669"/>
    <property type="project" value="TreeGrafter"/>
</dbReference>
<feature type="binding site" evidence="2">
    <location>
        <begin position="22"/>
        <end position="25"/>
    </location>
    <ligand>
        <name>substrate</name>
    </ligand>
</feature>
<dbReference type="GO" id="GO:0000287">
    <property type="term" value="F:magnesium ion binding"/>
    <property type="evidence" value="ECO:0007669"/>
    <property type="project" value="UniProtKB-UniRule"/>
</dbReference>
<evidence type="ECO:0000256" key="2">
    <source>
        <dbReference type="HAMAP-Rule" id="MF_01139"/>
    </source>
</evidence>
<dbReference type="EC" id="2.5.1.-" evidence="2"/>
<keyword evidence="2" id="KW-0479">Metal-binding</keyword>
<comment type="caution">
    <text evidence="3">The sequence shown here is derived from an EMBL/GenBank/DDBJ whole genome shotgun (WGS) entry which is preliminary data.</text>
</comment>
<feature type="binding site" evidence="2">
    <location>
        <position position="38"/>
    </location>
    <ligand>
        <name>substrate</name>
    </ligand>
</feature>
<comment type="similarity">
    <text evidence="2">Belongs to the UPP synthase family.</text>
</comment>
<feature type="binding site" evidence="2">
    <location>
        <position position="70"/>
    </location>
    <ligand>
        <name>substrate</name>
    </ligand>
</feature>
<keyword evidence="1 2" id="KW-0808">Transferase</keyword>
<dbReference type="EMBL" id="JAUSVL010000001">
    <property type="protein sequence ID" value="MDQ0291639.1"/>
    <property type="molecule type" value="Genomic_DNA"/>
</dbReference>
<dbReference type="GO" id="GO:0030145">
    <property type="term" value="F:manganese ion binding"/>
    <property type="evidence" value="ECO:0007669"/>
    <property type="project" value="TreeGrafter"/>
</dbReference>
<dbReference type="CDD" id="cd00475">
    <property type="entry name" value="Cis_IPPS"/>
    <property type="match status" value="1"/>
</dbReference>
<dbReference type="HAMAP" id="MF_01139">
    <property type="entry name" value="ISPT"/>
    <property type="match status" value="1"/>
</dbReference>
<feature type="binding site" evidence="2">
    <location>
        <position position="208"/>
    </location>
    <ligand>
        <name>Mg(2+)</name>
        <dbReference type="ChEBI" id="CHEBI:18420"/>
    </ligand>
</feature>
<feature type="binding site" evidence="2">
    <location>
        <position position="34"/>
    </location>
    <ligand>
        <name>substrate</name>
    </ligand>
</feature>
<dbReference type="InterPro" id="IPR018520">
    <property type="entry name" value="UPP_synth-like_CS"/>
</dbReference>